<feature type="non-terminal residue" evidence="1">
    <location>
        <position position="71"/>
    </location>
</feature>
<sequence length="71" mass="7150">MHHVSGTTPYPWPYDGDLSGSATALLVVVPSDDGLPDPVDARVRALADAVRSAGGAVLLVRTAAPSVVAAV</sequence>
<comment type="caution">
    <text evidence="1">The sequence shown here is derived from an EMBL/GenBank/DDBJ whole genome shotgun (WGS) entry which is preliminary data.</text>
</comment>
<dbReference type="Proteomes" id="UP000777774">
    <property type="component" value="Unassembled WGS sequence"/>
</dbReference>
<name>A0ABX1K3X3_9CELL</name>
<gene>
    <name evidence="1" type="ORF">HGA02_12485</name>
</gene>
<evidence type="ECO:0000313" key="2">
    <source>
        <dbReference type="Proteomes" id="UP000777774"/>
    </source>
</evidence>
<protein>
    <submittedName>
        <fullName evidence="1">Uncharacterized protein</fullName>
    </submittedName>
</protein>
<accession>A0ABX1K3X3</accession>
<evidence type="ECO:0000313" key="1">
    <source>
        <dbReference type="EMBL" id="NKY40317.1"/>
    </source>
</evidence>
<dbReference type="EMBL" id="JAAXOY010000325">
    <property type="protein sequence ID" value="NKY40317.1"/>
    <property type="molecule type" value="Genomic_DNA"/>
</dbReference>
<dbReference type="RefSeq" id="WP_210728510.1">
    <property type="nucleotide sequence ID" value="NZ_JAAXOY010000325.1"/>
</dbReference>
<organism evidence="1 2">
    <name type="scientific">Cellulomonas septica</name>
    <dbReference type="NCBI Taxonomy" id="285080"/>
    <lineage>
        <taxon>Bacteria</taxon>
        <taxon>Bacillati</taxon>
        <taxon>Actinomycetota</taxon>
        <taxon>Actinomycetes</taxon>
        <taxon>Micrococcales</taxon>
        <taxon>Cellulomonadaceae</taxon>
        <taxon>Cellulomonas</taxon>
    </lineage>
</organism>
<proteinExistence type="predicted"/>
<keyword evidence="2" id="KW-1185">Reference proteome</keyword>
<reference evidence="1 2" key="1">
    <citation type="submission" date="2020-04" db="EMBL/GenBank/DDBJ databases">
        <title>MicrobeNet Type strains.</title>
        <authorList>
            <person name="Nicholson A.C."/>
        </authorList>
    </citation>
    <scope>NUCLEOTIDE SEQUENCE [LARGE SCALE GENOMIC DNA]</scope>
    <source>
        <strain evidence="1 2">ATCC BAA-787</strain>
    </source>
</reference>